<proteinExistence type="predicted"/>
<reference evidence="6 7" key="1">
    <citation type="submission" date="2020-12" db="EMBL/GenBank/DDBJ databases">
        <title>Microbacterium sp. HY060.</title>
        <authorList>
            <person name="Zhou J."/>
        </authorList>
    </citation>
    <scope>NUCLEOTIDE SEQUENCE [LARGE SCALE GENOMIC DNA]</scope>
    <source>
        <strain evidence="6 7">HY60</strain>
    </source>
</reference>
<dbReference type="Proteomes" id="UP000662814">
    <property type="component" value="Chromosome"/>
</dbReference>
<evidence type="ECO:0000313" key="7">
    <source>
        <dbReference type="Proteomes" id="UP000662814"/>
    </source>
</evidence>
<dbReference type="Gene3D" id="1.10.357.10">
    <property type="entry name" value="Tetracycline Repressor, domain 2"/>
    <property type="match status" value="1"/>
</dbReference>
<keyword evidence="2 4" id="KW-0238">DNA-binding</keyword>
<dbReference type="InterPro" id="IPR009057">
    <property type="entry name" value="Homeodomain-like_sf"/>
</dbReference>
<evidence type="ECO:0000256" key="1">
    <source>
        <dbReference type="ARBA" id="ARBA00023015"/>
    </source>
</evidence>
<accession>A0ABX6YKF8</accession>
<dbReference type="EMBL" id="CP061169">
    <property type="protein sequence ID" value="QPZ39237.1"/>
    <property type="molecule type" value="Genomic_DNA"/>
</dbReference>
<dbReference type="InterPro" id="IPR023772">
    <property type="entry name" value="DNA-bd_HTH_TetR-type_CS"/>
</dbReference>
<dbReference type="Pfam" id="PF00440">
    <property type="entry name" value="TetR_N"/>
    <property type="match status" value="1"/>
</dbReference>
<dbReference type="InterPro" id="IPR001647">
    <property type="entry name" value="HTH_TetR"/>
</dbReference>
<dbReference type="InterPro" id="IPR050109">
    <property type="entry name" value="HTH-type_TetR-like_transc_reg"/>
</dbReference>
<gene>
    <name evidence="6" type="ORF">HCR76_04010</name>
</gene>
<keyword evidence="7" id="KW-1185">Reference proteome</keyword>
<keyword evidence="3" id="KW-0804">Transcription</keyword>
<feature type="DNA-binding region" description="H-T-H motif" evidence="4">
    <location>
        <begin position="29"/>
        <end position="48"/>
    </location>
</feature>
<evidence type="ECO:0000259" key="5">
    <source>
        <dbReference type="PROSITE" id="PS50977"/>
    </source>
</evidence>
<dbReference type="PRINTS" id="PR00455">
    <property type="entry name" value="HTHTETR"/>
</dbReference>
<organism evidence="6 7">
    <name type="scientific">Paramicrobacterium chengjingii</name>
    <dbReference type="NCBI Taxonomy" id="2769067"/>
    <lineage>
        <taxon>Bacteria</taxon>
        <taxon>Bacillati</taxon>
        <taxon>Actinomycetota</taxon>
        <taxon>Actinomycetes</taxon>
        <taxon>Micrococcales</taxon>
        <taxon>Microbacteriaceae</taxon>
        <taxon>Paramicrobacterium</taxon>
    </lineage>
</organism>
<evidence type="ECO:0000256" key="4">
    <source>
        <dbReference type="PROSITE-ProRule" id="PRU00335"/>
    </source>
</evidence>
<feature type="domain" description="HTH tetR-type" evidence="5">
    <location>
        <begin position="6"/>
        <end position="66"/>
    </location>
</feature>
<evidence type="ECO:0000256" key="3">
    <source>
        <dbReference type="ARBA" id="ARBA00023163"/>
    </source>
</evidence>
<dbReference type="PANTHER" id="PTHR30055">
    <property type="entry name" value="HTH-TYPE TRANSCRIPTIONAL REGULATOR RUTR"/>
    <property type="match status" value="1"/>
</dbReference>
<keyword evidence="1" id="KW-0805">Transcription regulation</keyword>
<dbReference type="PROSITE" id="PS50977">
    <property type="entry name" value="HTH_TETR_2"/>
    <property type="match status" value="1"/>
</dbReference>
<sequence>MSRWEPGARRRLEKAAFELFVEHGFAATTVPEITARAGLSTRTFHRYFADKREVVFGGEDVPAEAAQVLAEASPSAEPLDVIMGALRSFAETRFEGRRDELRIRREIVSSDPGLRERDLQKRETVGKIVHDALCARGVPETRAALLSETCVTLLYVAVQEWLARDDETPLVDIIADALDTLRSALA</sequence>
<dbReference type="SUPFAM" id="SSF46689">
    <property type="entry name" value="Homeodomain-like"/>
    <property type="match status" value="1"/>
</dbReference>
<dbReference type="RefSeq" id="WP_166988442.1">
    <property type="nucleotide sequence ID" value="NZ_CP061169.1"/>
</dbReference>
<evidence type="ECO:0000313" key="6">
    <source>
        <dbReference type="EMBL" id="QPZ39237.1"/>
    </source>
</evidence>
<dbReference type="PROSITE" id="PS01081">
    <property type="entry name" value="HTH_TETR_1"/>
    <property type="match status" value="1"/>
</dbReference>
<evidence type="ECO:0000256" key="2">
    <source>
        <dbReference type="ARBA" id="ARBA00023125"/>
    </source>
</evidence>
<dbReference type="Pfam" id="PF17754">
    <property type="entry name" value="TetR_C_14"/>
    <property type="match status" value="1"/>
</dbReference>
<dbReference type="InterPro" id="IPR041347">
    <property type="entry name" value="MftR_C"/>
</dbReference>
<name>A0ABX6YKF8_9MICO</name>
<protein>
    <submittedName>
        <fullName evidence="6">TetR family transcriptional regulator</fullName>
    </submittedName>
</protein>
<dbReference type="PANTHER" id="PTHR30055:SF238">
    <property type="entry name" value="MYCOFACTOCIN BIOSYNTHESIS TRANSCRIPTIONAL REGULATOR MFTR-RELATED"/>
    <property type="match status" value="1"/>
</dbReference>